<dbReference type="EMBL" id="LR699119">
    <property type="protein sequence ID" value="VVC76864.1"/>
    <property type="molecule type" value="Genomic_DNA"/>
</dbReference>
<dbReference type="InterPro" id="IPR008930">
    <property type="entry name" value="Terpenoid_cyclase/PrenylTrfase"/>
</dbReference>
<dbReference type="OrthoDB" id="9758578at2"/>
<protein>
    <submittedName>
        <fullName evidence="2">Squalene--hopene cyclase</fullName>
    </submittedName>
</protein>
<sequence length="365" mass="40656">MGSSAYMIVKQWLFVITLALFTVKTSAAAVTPPPAAKVSSSILHAETFIQDKLDQRKYHLSCHAIGSKPCPVSNSGELLVLNIVYQAMSARLSPSMRQNIAALVNLKRKNTRWLWGYNGSVLIDSDDTSNALLLLLQLGQPVNINDLQVFYKSAENAYTTLVTSADARPATFASEANNTGIHPEVNANIFQVFHQLRKDDRINYDLLLKFQSPQGYWEGYFYPGKYYATYLNLKLFCASKRYPSAVSRALDFIAAAQNKDGSWGSPGNAYETALALNSMLVCGYANSTTLMRGIRYLISSQNQYGAWSTDHPIWMYAGHDSPLLIWVAYDHEDVVTTALALQALRHFQKISETRRQASISNNSAR</sequence>
<dbReference type="InterPro" id="IPR032696">
    <property type="entry name" value="SQ_cyclase_C"/>
</dbReference>
<dbReference type="SUPFAM" id="SSF48239">
    <property type="entry name" value="Terpenoid cyclases/Protein prenyltransferases"/>
    <property type="match status" value="1"/>
</dbReference>
<evidence type="ECO:0000313" key="2">
    <source>
        <dbReference type="EMBL" id="VVC76864.1"/>
    </source>
</evidence>
<dbReference type="AlphaFoldDB" id="A0A5E4PIU1"/>
<gene>
    <name evidence="2" type="primary">shc</name>
    <name evidence="2" type="ORF">AQUSIP_21910</name>
</gene>
<dbReference type="KEGG" id="asip:AQUSIP_21910"/>
<evidence type="ECO:0000313" key="3">
    <source>
        <dbReference type="Proteomes" id="UP000324194"/>
    </source>
</evidence>
<feature type="domain" description="Squalene cyclase C-terminal" evidence="1">
    <location>
        <begin position="204"/>
        <end position="335"/>
    </location>
</feature>
<evidence type="ECO:0000259" key="1">
    <source>
        <dbReference type="Pfam" id="PF13243"/>
    </source>
</evidence>
<dbReference type="Pfam" id="PF13243">
    <property type="entry name" value="SQHop_cyclase_C"/>
    <property type="match status" value="1"/>
</dbReference>
<dbReference type="Gene3D" id="1.50.10.20">
    <property type="match status" value="1"/>
</dbReference>
<dbReference type="RefSeq" id="WP_148340148.1">
    <property type="nucleotide sequence ID" value="NZ_LR699119.1"/>
</dbReference>
<organism evidence="2 3">
    <name type="scientific">Aquicella siphonis</name>
    <dbReference type="NCBI Taxonomy" id="254247"/>
    <lineage>
        <taxon>Bacteria</taxon>
        <taxon>Pseudomonadati</taxon>
        <taxon>Pseudomonadota</taxon>
        <taxon>Gammaproteobacteria</taxon>
        <taxon>Legionellales</taxon>
        <taxon>Coxiellaceae</taxon>
        <taxon>Aquicella</taxon>
    </lineage>
</organism>
<reference evidence="2 3" key="1">
    <citation type="submission" date="2019-08" db="EMBL/GenBank/DDBJ databases">
        <authorList>
            <person name="Guy L."/>
        </authorList>
    </citation>
    <scope>NUCLEOTIDE SEQUENCE [LARGE SCALE GENOMIC DNA]</scope>
    <source>
        <strain evidence="2 3">SGT-108</strain>
    </source>
</reference>
<keyword evidence="3" id="KW-1185">Reference proteome</keyword>
<proteinExistence type="predicted"/>
<name>A0A5E4PIU1_9COXI</name>
<dbReference type="Proteomes" id="UP000324194">
    <property type="component" value="Chromosome 1"/>
</dbReference>
<accession>A0A5E4PIU1</accession>